<sequence length="122" mass="13914">MNIKLAIVRQPNSREPNFKSPLHLRKKCSEAALDRNILNRGANSTTAQPTIETNCQESILHLRKNVNRRSSPPIGKKLGQIVRQPNIENQTVKSTLHLQENVKEVFLRQEYFKLGDSTTAQQ</sequence>
<evidence type="ECO:0000313" key="2">
    <source>
        <dbReference type="Proteomes" id="UP000499080"/>
    </source>
</evidence>
<dbReference type="AlphaFoldDB" id="A0A4Y2EUC5"/>
<reference evidence="1 2" key="1">
    <citation type="journal article" date="2019" name="Sci. Rep.">
        <title>Orb-weaving spider Araneus ventricosus genome elucidates the spidroin gene catalogue.</title>
        <authorList>
            <person name="Kono N."/>
            <person name="Nakamura H."/>
            <person name="Ohtoshi R."/>
            <person name="Moran D.A.P."/>
            <person name="Shinohara A."/>
            <person name="Yoshida Y."/>
            <person name="Fujiwara M."/>
            <person name="Mori M."/>
            <person name="Tomita M."/>
            <person name="Arakawa K."/>
        </authorList>
    </citation>
    <scope>NUCLEOTIDE SEQUENCE [LARGE SCALE GENOMIC DNA]</scope>
</reference>
<protein>
    <submittedName>
        <fullName evidence="1">Uncharacterized protein</fullName>
    </submittedName>
</protein>
<accession>A0A4Y2EUC5</accession>
<proteinExistence type="predicted"/>
<keyword evidence="2" id="KW-1185">Reference proteome</keyword>
<dbReference type="EMBL" id="BGPR01000718">
    <property type="protein sequence ID" value="GBM32823.1"/>
    <property type="molecule type" value="Genomic_DNA"/>
</dbReference>
<comment type="caution">
    <text evidence="1">The sequence shown here is derived from an EMBL/GenBank/DDBJ whole genome shotgun (WGS) entry which is preliminary data.</text>
</comment>
<organism evidence="1 2">
    <name type="scientific">Araneus ventricosus</name>
    <name type="common">Orbweaver spider</name>
    <name type="synonym">Epeira ventricosa</name>
    <dbReference type="NCBI Taxonomy" id="182803"/>
    <lineage>
        <taxon>Eukaryota</taxon>
        <taxon>Metazoa</taxon>
        <taxon>Ecdysozoa</taxon>
        <taxon>Arthropoda</taxon>
        <taxon>Chelicerata</taxon>
        <taxon>Arachnida</taxon>
        <taxon>Araneae</taxon>
        <taxon>Araneomorphae</taxon>
        <taxon>Entelegynae</taxon>
        <taxon>Araneoidea</taxon>
        <taxon>Araneidae</taxon>
        <taxon>Araneus</taxon>
    </lineage>
</organism>
<name>A0A4Y2EUC5_ARAVE</name>
<evidence type="ECO:0000313" key="1">
    <source>
        <dbReference type="EMBL" id="GBM32823.1"/>
    </source>
</evidence>
<dbReference type="Proteomes" id="UP000499080">
    <property type="component" value="Unassembled WGS sequence"/>
</dbReference>
<gene>
    <name evidence="1" type="ORF">AVEN_216528_1</name>
</gene>